<evidence type="ECO:0000313" key="3">
    <source>
        <dbReference type="Proteomes" id="UP000664132"/>
    </source>
</evidence>
<sequence length="465" mass="50821">MVAILEDSRGGLRSTAPLPKPCLSYWQRTTRAYPYLNINRNTPLPASKRYVIIGSGISGALTAFELLESGVRGEDVVILEAREAASGASSRNAGHVRPDAFRGFGHYSKYHGPEQALKIIANERLVLEKVDEFVKKHKVSCDFHLTSTFDVCMNAEFAAYEAESLAAFEKAGGDVSHITFYDGEEAKKQTGVQDAVAAYEWPAGSSHPAKLAHWLLTSVIENGVQLYTHCPVSKVSRSDVGEKLWDVYTPRGGITTPTVIHCTNAYASLLLPQLEPHLVPNRAQAHSIIAPPAFSGPGALTKTFSLRYSLQHFYSIIQRRGDGTIILGVSRSNPNLSIETRKGCVCFDDSRYNEETLEDALKQLKIIFPAKDKDIDSDIHGEGMDHAWTGIIGMTGDFVPFVGPVEGLEGQWVCAGFGGHGMARIFTCAPGLVKLILGSQWSDTELPECFQLTSDRASKMTNESI</sequence>
<evidence type="ECO:0000259" key="1">
    <source>
        <dbReference type="Pfam" id="PF01266"/>
    </source>
</evidence>
<name>A0A8H7TAF2_9HELO</name>
<dbReference type="AlphaFoldDB" id="A0A8H7TAF2"/>
<protein>
    <recommendedName>
        <fullName evidence="1">FAD dependent oxidoreductase domain-containing protein</fullName>
    </recommendedName>
</protein>
<proteinExistence type="predicted"/>
<accession>A0A8H7TAF2</accession>
<evidence type="ECO:0000313" key="2">
    <source>
        <dbReference type="EMBL" id="KAG4416077.1"/>
    </source>
</evidence>
<dbReference type="EMBL" id="JAFJYH010000198">
    <property type="protein sequence ID" value="KAG4416077.1"/>
    <property type="molecule type" value="Genomic_DNA"/>
</dbReference>
<dbReference type="GO" id="GO:0005737">
    <property type="term" value="C:cytoplasm"/>
    <property type="evidence" value="ECO:0007669"/>
    <property type="project" value="TreeGrafter"/>
</dbReference>
<dbReference type="InterPro" id="IPR036188">
    <property type="entry name" value="FAD/NAD-bd_sf"/>
</dbReference>
<dbReference type="OrthoDB" id="429143at2759"/>
<keyword evidence="3" id="KW-1185">Reference proteome</keyword>
<dbReference type="Proteomes" id="UP000664132">
    <property type="component" value="Unassembled WGS sequence"/>
</dbReference>
<comment type="caution">
    <text evidence="2">The sequence shown here is derived from an EMBL/GenBank/DDBJ whole genome shotgun (WGS) entry which is preliminary data.</text>
</comment>
<feature type="domain" description="FAD dependent oxidoreductase" evidence="1">
    <location>
        <begin position="50"/>
        <end position="427"/>
    </location>
</feature>
<dbReference type="Gene3D" id="3.50.50.60">
    <property type="entry name" value="FAD/NAD(P)-binding domain"/>
    <property type="match status" value="1"/>
</dbReference>
<reference evidence="2" key="1">
    <citation type="submission" date="2021-02" db="EMBL/GenBank/DDBJ databases">
        <title>Genome sequence Cadophora malorum strain M34.</title>
        <authorList>
            <person name="Stefanovic E."/>
            <person name="Vu D."/>
            <person name="Scully C."/>
            <person name="Dijksterhuis J."/>
            <person name="Roader J."/>
            <person name="Houbraken J."/>
        </authorList>
    </citation>
    <scope>NUCLEOTIDE SEQUENCE</scope>
    <source>
        <strain evidence="2">M34</strain>
    </source>
</reference>
<organism evidence="2 3">
    <name type="scientific">Cadophora malorum</name>
    <dbReference type="NCBI Taxonomy" id="108018"/>
    <lineage>
        <taxon>Eukaryota</taxon>
        <taxon>Fungi</taxon>
        <taxon>Dikarya</taxon>
        <taxon>Ascomycota</taxon>
        <taxon>Pezizomycotina</taxon>
        <taxon>Leotiomycetes</taxon>
        <taxon>Helotiales</taxon>
        <taxon>Ploettnerulaceae</taxon>
        <taxon>Cadophora</taxon>
    </lineage>
</organism>
<dbReference type="SUPFAM" id="SSF51905">
    <property type="entry name" value="FAD/NAD(P)-binding domain"/>
    <property type="match status" value="1"/>
</dbReference>
<dbReference type="InterPro" id="IPR006076">
    <property type="entry name" value="FAD-dep_OxRdtase"/>
</dbReference>
<dbReference type="Pfam" id="PF01266">
    <property type="entry name" value="DAO"/>
    <property type="match status" value="1"/>
</dbReference>
<dbReference type="PANTHER" id="PTHR13847:SF260">
    <property type="entry name" value="FAD DEPENDENT OXIDOREDUCTASE DOMAIN-CONTAINING PROTEIN"/>
    <property type="match status" value="1"/>
</dbReference>
<dbReference type="Gene3D" id="3.30.9.10">
    <property type="entry name" value="D-Amino Acid Oxidase, subunit A, domain 2"/>
    <property type="match status" value="1"/>
</dbReference>
<dbReference type="PANTHER" id="PTHR13847">
    <property type="entry name" value="SARCOSINE DEHYDROGENASE-RELATED"/>
    <property type="match status" value="1"/>
</dbReference>
<gene>
    <name evidence="2" type="ORF">IFR04_010780</name>
</gene>